<dbReference type="GO" id="GO:0042918">
    <property type="term" value="P:alkanesulfonate transmembrane transport"/>
    <property type="evidence" value="ECO:0007669"/>
    <property type="project" value="TreeGrafter"/>
</dbReference>
<dbReference type="Proteomes" id="UP000286482">
    <property type="component" value="Unassembled WGS sequence"/>
</dbReference>
<evidence type="ECO:0000256" key="2">
    <source>
        <dbReference type="ARBA" id="ARBA00010742"/>
    </source>
</evidence>
<keyword evidence="7" id="KW-1185">Reference proteome</keyword>
<dbReference type="RefSeq" id="WP_120353981.1">
    <property type="nucleotide sequence ID" value="NZ_RAQO01000004.1"/>
</dbReference>
<accession>A0A420EH31</accession>
<evidence type="ECO:0000256" key="4">
    <source>
        <dbReference type="SAM" id="SignalP"/>
    </source>
</evidence>
<comment type="subcellular location">
    <subcellularLocation>
        <location evidence="1">Periplasm</location>
    </subcellularLocation>
</comment>
<proteinExistence type="inferred from homology"/>
<evidence type="ECO:0000313" key="7">
    <source>
        <dbReference type="Proteomes" id="UP000286482"/>
    </source>
</evidence>
<comment type="similarity">
    <text evidence="2">Belongs to the bacterial solute-binding protein SsuA/TauA family.</text>
</comment>
<evidence type="ECO:0000313" key="6">
    <source>
        <dbReference type="EMBL" id="RKF19977.1"/>
    </source>
</evidence>
<dbReference type="PANTHER" id="PTHR30024:SF47">
    <property type="entry name" value="TAURINE-BINDING PERIPLASMIC PROTEIN"/>
    <property type="match status" value="1"/>
</dbReference>
<organism evidence="6 7">
    <name type="scientific">Alginatibacterium sediminis</name>
    <dbReference type="NCBI Taxonomy" id="2164068"/>
    <lineage>
        <taxon>Bacteria</taxon>
        <taxon>Pseudomonadati</taxon>
        <taxon>Pseudomonadota</taxon>
        <taxon>Gammaproteobacteria</taxon>
        <taxon>Alteromonadales</taxon>
        <taxon>Alteromonadaceae</taxon>
        <taxon>Alginatibacterium</taxon>
    </lineage>
</organism>
<dbReference type="Pfam" id="PF09084">
    <property type="entry name" value="NMT1"/>
    <property type="match status" value="1"/>
</dbReference>
<dbReference type="GO" id="GO:0042597">
    <property type="term" value="C:periplasmic space"/>
    <property type="evidence" value="ECO:0007669"/>
    <property type="project" value="UniProtKB-SubCell"/>
</dbReference>
<feature type="domain" description="SsuA/THI5-like" evidence="5">
    <location>
        <begin position="46"/>
        <end position="257"/>
    </location>
</feature>
<feature type="chain" id="PRO_5019557907" evidence="4">
    <location>
        <begin position="30"/>
        <end position="335"/>
    </location>
</feature>
<dbReference type="InterPro" id="IPR015168">
    <property type="entry name" value="SsuA/THI5"/>
</dbReference>
<sequence>MTFGSSVIRNYLSTFIACAVLGFSTNSYADELNTVKVAMVNFVGDATLYYAYREGYFIDEGLDIELVHNSAGVESMKQVIAGEVHIGTVAPTPIVYLAQGRISLPNDIRIVANIYRSSNLNSLVILDSEQNPDPASLVGKKLGLQQQTAAEYFWYRVTVANNINPDDIEIVNIPTRNLAQASQQGLIDAAIVWSPFHLDVYKAVKTKPKVIRGTTYATEGWYVVTHPDFLEQHPQIVEKYLSALKRAEQDIRSNPDKVALYHSEIVDSSPEELSELYGDISFSLNLAESDLFHLEQQGKWAYRVGYVDQAPIDYRQYVETGPLSKVSPDSIKLLE</sequence>
<evidence type="ECO:0000256" key="3">
    <source>
        <dbReference type="ARBA" id="ARBA00022729"/>
    </source>
</evidence>
<dbReference type="SUPFAM" id="SSF53850">
    <property type="entry name" value="Periplasmic binding protein-like II"/>
    <property type="match status" value="1"/>
</dbReference>
<reference evidence="6 7" key="1">
    <citation type="submission" date="2018-09" db="EMBL/GenBank/DDBJ databases">
        <authorList>
            <person name="Wang Z."/>
        </authorList>
    </citation>
    <scope>NUCLEOTIDE SEQUENCE [LARGE SCALE GENOMIC DNA]</scope>
    <source>
        <strain evidence="6 7">ALS 81</strain>
    </source>
</reference>
<evidence type="ECO:0000256" key="1">
    <source>
        <dbReference type="ARBA" id="ARBA00004418"/>
    </source>
</evidence>
<feature type="signal peptide" evidence="4">
    <location>
        <begin position="1"/>
        <end position="29"/>
    </location>
</feature>
<evidence type="ECO:0000259" key="5">
    <source>
        <dbReference type="Pfam" id="PF09084"/>
    </source>
</evidence>
<keyword evidence="3 4" id="KW-0732">Signal</keyword>
<dbReference type="OrthoDB" id="6212007at2"/>
<dbReference type="PANTHER" id="PTHR30024">
    <property type="entry name" value="ALIPHATIC SULFONATES-BINDING PROTEIN-RELATED"/>
    <property type="match status" value="1"/>
</dbReference>
<dbReference type="AlphaFoldDB" id="A0A420EH31"/>
<gene>
    <name evidence="6" type="ORF">DBZ36_05870</name>
</gene>
<protein>
    <submittedName>
        <fullName evidence="6">ABC transporter substrate-binding protein</fullName>
    </submittedName>
</protein>
<dbReference type="Gene3D" id="3.40.190.10">
    <property type="entry name" value="Periplasmic binding protein-like II"/>
    <property type="match status" value="2"/>
</dbReference>
<comment type="caution">
    <text evidence="6">The sequence shown here is derived from an EMBL/GenBank/DDBJ whole genome shotgun (WGS) entry which is preliminary data.</text>
</comment>
<name>A0A420EH31_9ALTE</name>
<dbReference type="EMBL" id="RAQO01000004">
    <property type="protein sequence ID" value="RKF19977.1"/>
    <property type="molecule type" value="Genomic_DNA"/>
</dbReference>